<gene>
    <name evidence="11" type="ORF">SAMN06296241_0131</name>
</gene>
<keyword evidence="12" id="KW-1185">Reference proteome</keyword>
<keyword evidence="8 10" id="KW-0472">Membrane</keyword>
<evidence type="ECO:0000256" key="7">
    <source>
        <dbReference type="ARBA" id="ARBA00023065"/>
    </source>
</evidence>
<feature type="transmembrane region" description="Helical" evidence="10">
    <location>
        <begin position="194"/>
        <end position="219"/>
    </location>
</feature>
<evidence type="ECO:0000256" key="10">
    <source>
        <dbReference type="SAM" id="Phobius"/>
    </source>
</evidence>
<keyword evidence="2" id="KW-0813">Transport</keyword>
<evidence type="ECO:0000256" key="6">
    <source>
        <dbReference type="ARBA" id="ARBA00022989"/>
    </source>
</evidence>
<feature type="transmembrane region" description="Helical" evidence="10">
    <location>
        <begin position="349"/>
        <end position="371"/>
    </location>
</feature>
<feature type="transmembrane region" description="Helical" evidence="10">
    <location>
        <begin position="452"/>
        <end position="471"/>
    </location>
</feature>
<evidence type="ECO:0000256" key="9">
    <source>
        <dbReference type="ARBA" id="ARBA00031636"/>
    </source>
</evidence>
<feature type="transmembrane region" description="Helical" evidence="10">
    <location>
        <begin position="162"/>
        <end position="182"/>
    </location>
</feature>
<dbReference type="Proteomes" id="UP000219193">
    <property type="component" value="Unassembled WGS sequence"/>
</dbReference>
<dbReference type="GO" id="GO:0042910">
    <property type="term" value="F:xenobiotic transmembrane transporter activity"/>
    <property type="evidence" value="ECO:0007669"/>
    <property type="project" value="InterPro"/>
</dbReference>
<organism evidence="11 12">
    <name type="scientific">Salinimicrobium sediminis</name>
    <dbReference type="NCBI Taxonomy" id="1343891"/>
    <lineage>
        <taxon>Bacteria</taxon>
        <taxon>Pseudomonadati</taxon>
        <taxon>Bacteroidota</taxon>
        <taxon>Flavobacteriia</taxon>
        <taxon>Flavobacteriales</taxon>
        <taxon>Flavobacteriaceae</taxon>
        <taxon>Salinimicrobium</taxon>
    </lineage>
</organism>
<proteinExistence type="predicted"/>
<keyword evidence="4" id="KW-1003">Cell membrane</keyword>
<comment type="subcellular location">
    <subcellularLocation>
        <location evidence="1">Cell membrane</location>
        <topology evidence="1">Multi-pass membrane protein</topology>
    </subcellularLocation>
</comment>
<dbReference type="Pfam" id="PF01554">
    <property type="entry name" value="MatE"/>
    <property type="match status" value="2"/>
</dbReference>
<evidence type="ECO:0000256" key="8">
    <source>
        <dbReference type="ARBA" id="ARBA00023136"/>
    </source>
</evidence>
<keyword evidence="3" id="KW-0050">Antiport</keyword>
<evidence type="ECO:0000256" key="4">
    <source>
        <dbReference type="ARBA" id="ARBA00022475"/>
    </source>
</evidence>
<feature type="transmembrane region" description="Helical" evidence="10">
    <location>
        <begin position="383"/>
        <end position="401"/>
    </location>
</feature>
<dbReference type="AlphaFoldDB" id="A0A285X2M2"/>
<evidence type="ECO:0000256" key="1">
    <source>
        <dbReference type="ARBA" id="ARBA00004651"/>
    </source>
</evidence>
<name>A0A285X2M2_9FLAO</name>
<evidence type="ECO:0000256" key="2">
    <source>
        <dbReference type="ARBA" id="ARBA00022448"/>
    </source>
</evidence>
<dbReference type="GO" id="GO:0005886">
    <property type="term" value="C:plasma membrane"/>
    <property type="evidence" value="ECO:0007669"/>
    <property type="project" value="UniProtKB-SubCell"/>
</dbReference>
<feature type="transmembrane region" description="Helical" evidence="10">
    <location>
        <begin position="311"/>
        <end position="328"/>
    </location>
</feature>
<reference evidence="12" key="1">
    <citation type="submission" date="2017-09" db="EMBL/GenBank/DDBJ databases">
        <authorList>
            <person name="Varghese N."/>
            <person name="Submissions S."/>
        </authorList>
    </citation>
    <scope>NUCLEOTIDE SEQUENCE [LARGE SCALE GENOMIC DNA]</scope>
    <source>
        <strain evidence="12">CGMCC 1.12641</strain>
    </source>
</reference>
<keyword evidence="5 10" id="KW-0812">Transmembrane</keyword>
<dbReference type="EMBL" id="OCMF01000001">
    <property type="protein sequence ID" value="SOC78619.1"/>
    <property type="molecule type" value="Genomic_DNA"/>
</dbReference>
<keyword evidence="7" id="KW-0406">Ion transport</keyword>
<accession>A0A285X2M2</accession>
<evidence type="ECO:0000256" key="5">
    <source>
        <dbReference type="ARBA" id="ARBA00022692"/>
    </source>
</evidence>
<dbReference type="NCBIfam" id="TIGR00797">
    <property type="entry name" value="matE"/>
    <property type="match status" value="1"/>
</dbReference>
<feature type="transmembrane region" description="Helical" evidence="10">
    <location>
        <begin position="128"/>
        <end position="150"/>
    </location>
</feature>
<evidence type="ECO:0000313" key="11">
    <source>
        <dbReference type="EMBL" id="SOC78619.1"/>
    </source>
</evidence>
<dbReference type="InterPro" id="IPR050222">
    <property type="entry name" value="MATE_MdtK"/>
</dbReference>
<evidence type="ECO:0000313" key="12">
    <source>
        <dbReference type="Proteomes" id="UP000219193"/>
    </source>
</evidence>
<sequence>MKQISRKHVLKKSEPLIHDPERINFLSLRLKFPQVQISAYTREFGKNLNIAYPVMLGQLGHVMVALVDNIMVGQLGAAPLAAVSLGNSLVFIALSLGIGFSFAITPLIAEADGAGDIETGKSYFHHGIIMCGINGIFLFIVLLLAKPILYHLDQPPEVVDLAIPYLEIVAFSMIPLMLFQAYKQFADGLSQTRYAMYATLIANVVNVLFNYLLIYGIWIFPRLELQGAALGTLISRFFMLWFIWEILRRKKKFKQYFIWSKKEFLKLPIFKRLFALGFPTALQMLFEVAIFTATVFLAGTLGTNPQAANQIALNLASMTFMVAVGLGVTATIRVGNQKGKFNFKELRRIAFSTFLLVFLIEAVFAVGFIVFKDWLPTIYIDNIEVILLAAQLLIVAALFQLSDGMQVVILGALRGLQDVKIPTVICFIAYWIIGFPVSFFLGKEDVLGSMGIWYGLLAGLTASAVMLYIRFNYLSKKLLLSSEASA</sequence>
<feature type="transmembrane region" description="Helical" evidence="10">
    <location>
        <begin position="87"/>
        <end position="108"/>
    </location>
</feature>
<dbReference type="PANTHER" id="PTHR43298:SF2">
    <property type="entry name" value="FMN_FAD EXPORTER YEEO-RELATED"/>
    <property type="match status" value="1"/>
</dbReference>
<protein>
    <recommendedName>
        <fullName evidence="9">Multidrug-efflux transporter</fullName>
    </recommendedName>
</protein>
<feature type="transmembrane region" description="Helical" evidence="10">
    <location>
        <begin position="50"/>
        <end position="67"/>
    </location>
</feature>
<feature type="transmembrane region" description="Helical" evidence="10">
    <location>
        <begin position="273"/>
        <end position="299"/>
    </location>
</feature>
<dbReference type="InterPro" id="IPR048279">
    <property type="entry name" value="MdtK-like"/>
</dbReference>
<feature type="transmembrane region" description="Helical" evidence="10">
    <location>
        <begin position="225"/>
        <end position="244"/>
    </location>
</feature>
<dbReference type="PANTHER" id="PTHR43298">
    <property type="entry name" value="MULTIDRUG RESISTANCE PROTEIN NORM-RELATED"/>
    <property type="match status" value="1"/>
</dbReference>
<dbReference type="PIRSF" id="PIRSF006603">
    <property type="entry name" value="DinF"/>
    <property type="match status" value="1"/>
</dbReference>
<dbReference type="CDD" id="cd13131">
    <property type="entry name" value="MATE_NorM_like"/>
    <property type="match status" value="1"/>
</dbReference>
<keyword evidence="6 10" id="KW-1133">Transmembrane helix</keyword>
<evidence type="ECO:0000256" key="3">
    <source>
        <dbReference type="ARBA" id="ARBA00022449"/>
    </source>
</evidence>
<dbReference type="GO" id="GO:0015297">
    <property type="term" value="F:antiporter activity"/>
    <property type="evidence" value="ECO:0007669"/>
    <property type="project" value="UniProtKB-KW"/>
</dbReference>
<feature type="transmembrane region" description="Helical" evidence="10">
    <location>
        <begin position="421"/>
        <end position="440"/>
    </location>
</feature>
<dbReference type="GO" id="GO:0006811">
    <property type="term" value="P:monoatomic ion transport"/>
    <property type="evidence" value="ECO:0007669"/>
    <property type="project" value="UniProtKB-KW"/>
</dbReference>
<dbReference type="InterPro" id="IPR002528">
    <property type="entry name" value="MATE_fam"/>
</dbReference>